<reference evidence="3 4" key="1">
    <citation type="submission" date="2019-07" db="EMBL/GenBank/DDBJ databases">
        <title>De Novo Assembly of kiwifruit Actinidia rufa.</title>
        <authorList>
            <person name="Sugita-Konishi S."/>
            <person name="Sato K."/>
            <person name="Mori E."/>
            <person name="Abe Y."/>
            <person name="Kisaki G."/>
            <person name="Hamano K."/>
            <person name="Suezawa K."/>
            <person name="Otani M."/>
            <person name="Fukuda T."/>
            <person name="Manabe T."/>
            <person name="Gomi K."/>
            <person name="Tabuchi M."/>
            <person name="Akimitsu K."/>
            <person name="Kataoka I."/>
        </authorList>
    </citation>
    <scope>NUCLEOTIDE SEQUENCE [LARGE SCALE GENOMIC DNA]</scope>
    <source>
        <strain evidence="4">cv. Fuchu</strain>
    </source>
</reference>
<dbReference type="Proteomes" id="UP000585474">
    <property type="component" value="Unassembled WGS sequence"/>
</dbReference>
<evidence type="ECO:0000256" key="2">
    <source>
        <dbReference type="ARBA" id="ARBA00023043"/>
    </source>
</evidence>
<dbReference type="Gene3D" id="1.25.40.20">
    <property type="entry name" value="Ankyrin repeat-containing domain"/>
    <property type="match status" value="2"/>
</dbReference>
<organism evidence="3 4">
    <name type="scientific">Actinidia rufa</name>
    <dbReference type="NCBI Taxonomy" id="165716"/>
    <lineage>
        <taxon>Eukaryota</taxon>
        <taxon>Viridiplantae</taxon>
        <taxon>Streptophyta</taxon>
        <taxon>Embryophyta</taxon>
        <taxon>Tracheophyta</taxon>
        <taxon>Spermatophyta</taxon>
        <taxon>Magnoliopsida</taxon>
        <taxon>eudicotyledons</taxon>
        <taxon>Gunneridae</taxon>
        <taxon>Pentapetalae</taxon>
        <taxon>asterids</taxon>
        <taxon>Ericales</taxon>
        <taxon>Actinidiaceae</taxon>
        <taxon>Actinidia</taxon>
    </lineage>
</organism>
<keyword evidence="2" id="KW-0040">ANK repeat</keyword>
<gene>
    <name evidence="3" type="ORF">Acr_11g0010690</name>
</gene>
<dbReference type="PANTHER" id="PTHR24186:SF37">
    <property type="entry name" value="PGG DOMAIN-CONTAINING PROTEIN"/>
    <property type="match status" value="1"/>
</dbReference>
<evidence type="ECO:0008006" key="5">
    <source>
        <dbReference type="Google" id="ProtNLM"/>
    </source>
</evidence>
<dbReference type="Pfam" id="PF12796">
    <property type="entry name" value="Ank_2"/>
    <property type="match status" value="2"/>
</dbReference>
<dbReference type="OrthoDB" id="7729168at2759"/>
<sequence length="165" mass="18110">MEERLCEAAITGNTISLGEILAEDSIILDRVVVGCFKRSPLHVAVSLGHADFVRALLHHTPELAEVLDSQQRSALHLAAAKGRSEIAKELTRGKVEVLEELVQVNPHAARVRVGKGETILHLCVKHNQLRTLEKLLEIIKVQEFVNAKDDGGNTLLHLAVADKKN</sequence>
<dbReference type="GO" id="GO:0005886">
    <property type="term" value="C:plasma membrane"/>
    <property type="evidence" value="ECO:0007669"/>
    <property type="project" value="TreeGrafter"/>
</dbReference>
<dbReference type="SUPFAM" id="SSF48403">
    <property type="entry name" value="Ankyrin repeat"/>
    <property type="match status" value="1"/>
</dbReference>
<dbReference type="EMBL" id="BJWL01000011">
    <property type="protein sequence ID" value="GFY96763.1"/>
    <property type="molecule type" value="Genomic_DNA"/>
</dbReference>
<dbReference type="AlphaFoldDB" id="A0A7J0FDU8"/>
<accession>A0A7J0FDU8</accession>
<dbReference type="SMART" id="SM00248">
    <property type="entry name" value="ANK"/>
    <property type="match status" value="3"/>
</dbReference>
<name>A0A7J0FDU8_9ERIC</name>
<evidence type="ECO:0000313" key="4">
    <source>
        <dbReference type="Proteomes" id="UP000585474"/>
    </source>
</evidence>
<evidence type="ECO:0000313" key="3">
    <source>
        <dbReference type="EMBL" id="GFY96763.1"/>
    </source>
</evidence>
<keyword evidence="1" id="KW-0677">Repeat</keyword>
<comment type="caution">
    <text evidence="3">The sequence shown here is derived from an EMBL/GenBank/DDBJ whole genome shotgun (WGS) entry which is preliminary data.</text>
</comment>
<dbReference type="InterPro" id="IPR036770">
    <property type="entry name" value="Ankyrin_rpt-contain_sf"/>
</dbReference>
<keyword evidence="4" id="KW-1185">Reference proteome</keyword>
<evidence type="ECO:0000256" key="1">
    <source>
        <dbReference type="ARBA" id="ARBA00022737"/>
    </source>
</evidence>
<protein>
    <recommendedName>
        <fullName evidence="5">Ankyrin repeat family protein</fullName>
    </recommendedName>
</protein>
<dbReference type="InterPro" id="IPR002110">
    <property type="entry name" value="Ankyrin_rpt"/>
</dbReference>
<proteinExistence type="predicted"/>
<dbReference type="PANTHER" id="PTHR24186">
    <property type="entry name" value="PROTEIN PHOSPHATASE 1 REGULATORY SUBUNIT"/>
    <property type="match status" value="1"/>
</dbReference>